<protein>
    <submittedName>
        <fullName evidence="1">Rrf2 family transcriptional regulator</fullName>
    </submittedName>
</protein>
<accession>A0A5B0GRA8</accession>
<proteinExistence type="predicted"/>
<dbReference type="Gene3D" id="1.10.10.10">
    <property type="entry name" value="Winged helix-like DNA-binding domain superfamily/Winged helix DNA-binding domain"/>
    <property type="match status" value="1"/>
</dbReference>
<dbReference type="PANTHER" id="PTHR33221:SF15">
    <property type="entry name" value="HTH-TYPE TRANSCRIPTIONAL REGULATOR YWGB-RELATED"/>
    <property type="match status" value="1"/>
</dbReference>
<dbReference type="AlphaFoldDB" id="A0A5B0GRA8"/>
<sequence length="150" mass="15929">MSANSRLTVATHILTWMALVARNNPDPVTSDRIAVSVNTNPVVIRRTLGLLAKAGLVESYRGVSAGWRLTRSADSISLLDVFDALEEGTHFALHPSKPSQACPIGRGIGSTLSQVYGAIDDGVRKTLAASTIEAVLADTLAAPQRRKARP</sequence>
<dbReference type="EMBL" id="VTUZ01000023">
    <property type="protein sequence ID" value="KAA1005379.1"/>
    <property type="molecule type" value="Genomic_DNA"/>
</dbReference>
<dbReference type="InterPro" id="IPR036388">
    <property type="entry name" value="WH-like_DNA-bd_sf"/>
</dbReference>
<dbReference type="PANTHER" id="PTHR33221">
    <property type="entry name" value="WINGED HELIX-TURN-HELIX TRANSCRIPTIONAL REGULATOR, RRF2 FAMILY"/>
    <property type="match status" value="1"/>
</dbReference>
<dbReference type="SUPFAM" id="SSF46785">
    <property type="entry name" value="Winged helix' DNA-binding domain"/>
    <property type="match status" value="1"/>
</dbReference>
<evidence type="ECO:0000313" key="2">
    <source>
        <dbReference type="Proteomes" id="UP000325273"/>
    </source>
</evidence>
<reference evidence="1 2" key="1">
    <citation type="submission" date="2019-08" db="EMBL/GenBank/DDBJ databases">
        <title>Paraburkholderia sp. DCY113.</title>
        <authorList>
            <person name="Kang J."/>
        </authorList>
    </citation>
    <scope>NUCLEOTIDE SEQUENCE [LARGE SCALE GENOMIC DNA]</scope>
    <source>
        <strain evidence="1 2">DCY113</strain>
    </source>
</reference>
<dbReference type="InterPro" id="IPR000944">
    <property type="entry name" value="Tscrpt_reg_Rrf2"/>
</dbReference>
<dbReference type="Proteomes" id="UP000325273">
    <property type="component" value="Unassembled WGS sequence"/>
</dbReference>
<name>A0A5B0GRA8_9BURK</name>
<dbReference type="GO" id="GO:0005829">
    <property type="term" value="C:cytosol"/>
    <property type="evidence" value="ECO:0007669"/>
    <property type="project" value="TreeGrafter"/>
</dbReference>
<organism evidence="1 2">
    <name type="scientific">Paraburkholderia panacisoli</name>
    <dbReference type="NCBI Taxonomy" id="2603818"/>
    <lineage>
        <taxon>Bacteria</taxon>
        <taxon>Pseudomonadati</taxon>
        <taxon>Pseudomonadota</taxon>
        <taxon>Betaproteobacteria</taxon>
        <taxon>Burkholderiales</taxon>
        <taxon>Burkholderiaceae</taxon>
        <taxon>Paraburkholderia</taxon>
    </lineage>
</organism>
<dbReference type="RefSeq" id="WP_149673324.1">
    <property type="nucleotide sequence ID" value="NZ_VTUZ01000023.1"/>
</dbReference>
<evidence type="ECO:0000313" key="1">
    <source>
        <dbReference type="EMBL" id="KAA1005379.1"/>
    </source>
</evidence>
<comment type="caution">
    <text evidence="1">The sequence shown here is derived from an EMBL/GenBank/DDBJ whole genome shotgun (WGS) entry which is preliminary data.</text>
</comment>
<dbReference type="InterPro" id="IPR036390">
    <property type="entry name" value="WH_DNA-bd_sf"/>
</dbReference>
<keyword evidence="2" id="KW-1185">Reference proteome</keyword>
<gene>
    <name evidence="1" type="ORF">FVF58_29655</name>
</gene>
<dbReference type="PROSITE" id="PS51197">
    <property type="entry name" value="HTH_RRF2_2"/>
    <property type="match status" value="1"/>
</dbReference>
<dbReference type="GO" id="GO:0003700">
    <property type="term" value="F:DNA-binding transcription factor activity"/>
    <property type="evidence" value="ECO:0007669"/>
    <property type="project" value="TreeGrafter"/>
</dbReference>
<dbReference type="Pfam" id="PF02082">
    <property type="entry name" value="Rrf2"/>
    <property type="match status" value="1"/>
</dbReference>